<dbReference type="InterPro" id="IPR019388">
    <property type="entry name" value="FIT"/>
</dbReference>
<organism evidence="10 11">
    <name type="scientific">Papiliotrema laurentii</name>
    <name type="common">Cryptococcus laurentii</name>
    <dbReference type="NCBI Taxonomy" id="5418"/>
    <lineage>
        <taxon>Eukaryota</taxon>
        <taxon>Fungi</taxon>
        <taxon>Dikarya</taxon>
        <taxon>Basidiomycota</taxon>
        <taxon>Agaricomycotina</taxon>
        <taxon>Tremellomycetes</taxon>
        <taxon>Tremellales</taxon>
        <taxon>Rhynchogastremaceae</taxon>
        <taxon>Papiliotrema</taxon>
    </lineage>
</organism>
<feature type="transmembrane region" description="Helical" evidence="9">
    <location>
        <begin position="382"/>
        <end position="401"/>
    </location>
</feature>
<feature type="compositionally biased region" description="Low complexity" evidence="8">
    <location>
        <begin position="67"/>
        <end position="79"/>
    </location>
</feature>
<dbReference type="AlphaFoldDB" id="A0AAD9CVG7"/>
<evidence type="ECO:0000313" key="11">
    <source>
        <dbReference type="Proteomes" id="UP001182556"/>
    </source>
</evidence>
<name>A0AAD9CVG7_PAPLA</name>
<evidence type="ECO:0000256" key="3">
    <source>
        <dbReference type="ARBA" id="ARBA00022801"/>
    </source>
</evidence>
<feature type="region of interest" description="Disordered" evidence="8">
    <location>
        <begin position="1"/>
        <end position="79"/>
    </location>
</feature>
<protein>
    <submittedName>
        <fullName evidence="10">Inositol phospholipid synthesis and fat-storage-inducing TM-domain-containing protein</fullName>
    </submittedName>
</protein>
<comment type="subcellular location">
    <subcellularLocation>
        <location evidence="1">Endoplasmic reticulum membrane</location>
        <topology evidence="1">Multi-pass membrane protein</topology>
    </subcellularLocation>
</comment>
<proteinExistence type="predicted"/>
<evidence type="ECO:0000256" key="5">
    <source>
        <dbReference type="ARBA" id="ARBA00022989"/>
    </source>
</evidence>
<dbReference type="Pfam" id="PF10261">
    <property type="entry name" value="FIT"/>
    <property type="match status" value="1"/>
</dbReference>
<keyword evidence="3" id="KW-0378">Hydrolase</keyword>
<evidence type="ECO:0000256" key="2">
    <source>
        <dbReference type="ARBA" id="ARBA00022692"/>
    </source>
</evidence>
<feature type="transmembrane region" description="Helical" evidence="9">
    <location>
        <begin position="89"/>
        <end position="108"/>
    </location>
</feature>
<accession>A0AAD9CVG7</accession>
<feature type="transmembrane region" description="Helical" evidence="9">
    <location>
        <begin position="138"/>
        <end position="157"/>
    </location>
</feature>
<dbReference type="Proteomes" id="UP001182556">
    <property type="component" value="Unassembled WGS sequence"/>
</dbReference>
<keyword evidence="6" id="KW-0443">Lipid metabolism</keyword>
<keyword evidence="7 9" id="KW-0472">Membrane</keyword>
<feature type="transmembrane region" description="Helical" evidence="9">
    <location>
        <begin position="352"/>
        <end position="376"/>
    </location>
</feature>
<comment type="caution">
    <text evidence="10">The sequence shown here is derived from an EMBL/GenBank/DDBJ whole genome shotgun (WGS) entry which is preliminary data.</text>
</comment>
<reference evidence="10" key="1">
    <citation type="submission" date="2023-02" db="EMBL/GenBank/DDBJ databases">
        <title>Identification and recombinant expression of a fungal hydrolase from Papiliotrema laurentii that hydrolyzes apple cutin and clears colloidal polyester polyurethane.</title>
        <authorList>
            <consortium name="DOE Joint Genome Institute"/>
            <person name="Roman V.A."/>
            <person name="Bojanowski C."/>
            <person name="Crable B.R."/>
            <person name="Wagner D.N."/>
            <person name="Hung C.S."/>
            <person name="Nadeau L.J."/>
            <person name="Schratz L."/>
            <person name="Haridas S."/>
            <person name="Pangilinan J."/>
            <person name="Lipzen A."/>
            <person name="Na H."/>
            <person name="Yan M."/>
            <person name="Ng V."/>
            <person name="Grigoriev I.V."/>
            <person name="Spatafora J.W."/>
            <person name="Barlow D."/>
            <person name="Biffinger J."/>
            <person name="Kelley-Loughnane N."/>
            <person name="Varaljay V.A."/>
            <person name="Crookes-Goodson W.J."/>
        </authorList>
    </citation>
    <scope>NUCLEOTIDE SEQUENCE</scope>
    <source>
        <strain evidence="10">5307AH</strain>
    </source>
</reference>
<feature type="compositionally biased region" description="Polar residues" evidence="8">
    <location>
        <begin position="1"/>
        <end position="16"/>
    </location>
</feature>
<feature type="transmembrane region" description="Helical" evidence="9">
    <location>
        <begin position="169"/>
        <end position="188"/>
    </location>
</feature>
<dbReference type="GO" id="GO:0019915">
    <property type="term" value="P:lipid storage"/>
    <property type="evidence" value="ECO:0007669"/>
    <property type="project" value="InterPro"/>
</dbReference>
<dbReference type="GO" id="GO:0008654">
    <property type="term" value="P:phospholipid biosynthetic process"/>
    <property type="evidence" value="ECO:0007669"/>
    <property type="project" value="TreeGrafter"/>
</dbReference>
<dbReference type="GO" id="GO:0034389">
    <property type="term" value="P:lipid droplet organization"/>
    <property type="evidence" value="ECO:0007669"/>
    <property type="project" value="TreeGrafter"/>
</dbReference>
<evidence type="ECO:0000256" key="6">
    <source>
        <dbReference type="ARBA" id="ARBA00023098"/>
    </source>
</evidence>
<sequence length="471" mass="50338">MSSSSTNPPKITTSPATPVKGHRTRGSIASPIQPAVTSSTGRKWSTSVTSQHTAPLDFDPPHLMPRATASGSHSSRSAVSADPFSHPQIFIGGILASIVLSGITYSMIYDTALDTSVASLLPDRTAYLAKKSNVLNQWFVKLSWAWTTLAFVSHLVSSPPSALSRRTRLLSFVLGTAAWIGFSGWFFGASLNHRLIAYSGGQCAINLPRRWGVPGDMLRRISEGDRDPVVWGEWVMVPVPRMFCETSKRITRKSLPALFDVLETVGVPDIGALTRRKGGKASSGGVYGNARYHAGFDISGHMFLLTLASLLLARELAPTWRRWFGSSSAAHPRRKDGAGIGSVGRGGTVNHLAAVFGTALIGLWAFMLGATAVYFHNPQEKLAGLVLGLVVAAIIHFLVSIGTGESVAQAIPTGPGFSRLDERKASDSLLEGVTGLDENAARRGELDEAAIVDEEEDGVGHLANEFEKKAQ</sequence>
<feature type="compositionally biased region" description="Polar residues" evidence="8">
    <location>
        <begin position="35"/>
        <end position="53"/>
    </location>
</feature>
<dbReference type="EMBL" id="JAODAN010000009">
    <property type="protein sequence ID" value="KAK1922280.1"/>
    <property type="molecule type" value="Genomic_DNA"/>
</dbReference>
<keyword evidence="11" id="KW-1185">Reference proteome</keyword>
<dbReference type="GO" id="GO:0005789">
    <property type="term" value="C:endoplasmic reticulum membrane"/>
    <property type="evidence" value="ECO:0007669"/>
    <property type="project" value="UniProtKB-SubCell"/>
</dbReference>
<evidence type="ECO:0000256" key="8">
    <source>
        <dbReference type="SAM" id="MobiDB-lite"/>
    </source>
</evidence>
<evidence type="ECO:0000256" key="4">
    <source>
        <dbReference type="ARBA" id="ARBA00022824"/>
    </source>
</evidence>
<gene>
    <name evidence="10" type="ORF">DB88DRAFT_497758</name>
</gene>
<evidence type="ECO:0000313" key="10">
    <source>
        <dbReference type="EMBL" id="KAK1922280.1"/>
    </source>
</evidence>
<dbReference type="PANTHER" id="PTHR23129:SF0">
    <property type="entry name" value="ACYL-COENZYME A DIPHOSPHATASE FITM2"/>
    <property type="match status" value="1"/>
</dbReference>
<evidence type="ECO:0000256" key="9">
    <source>
        <dbReference type="SAM" id="Phobius"/>
    </source>
</evidence>
<keyword evidence="2 9" id="KW-0812">Transmembrane</keyword>
<dbReference type="GO" id="GO:0010945">
    <property type="term" value="F:coenzyme A diphosphatase activity"/>
    <property type="evidence" value="ECO:0007669"/>
    <property type="project" value="InterPro"/>
</dbReference>
<keyword evidence="4" id="KW-0256">Endoplasmic reticulum</keyword>
<evidence type="ECO:0000256" key="7">
    <source>
        <dbReference type="ARBA" id="ARBA00023136"/>
    </source>
</evidence>
<dbReference type="PANTHER" id="PTHR23129">
    <property type="entry name" value="ACYL-COENZYME A DIPHOSPHATASE FITM2"/>
    <property type="match status" value="1"/>
</dbReference>
<keyword evidence="5 9" id="KW-1133">Transmembrane helix</keyword>
<evidence type="ECO:0000256" key="1">
    <source>
        <dbReference type="ARBA" id="ARBA00004477"/>
    </source>
</evidence>